<dbReference type="Proteomes" id="UP000198480">
    <property type="component" value="Unassembled WGS sequence"/>
</dbReference>
<reference evidence="2" key="1">
    <citation type="submission" date="2017-06" db="EMBL/GenBank/DDBJ databases">
        <authorList>
            <person name="Varghese N."/>
            <person name="Submissions S."/>
        </authorList>
    </citation>
    <scope>NUCLEOTIDE SEQUENCE [LARGE SCALE GENOMIC DNA]</scope>
    <source>
        <strain evidence="2">5C</strain>
    </source>
</reference>
<evidence type="ECO:0000313" key="1">
    <source>
        <dbReference type="EMBL" id="SNS48739.1"/>
    </source>
</evidence>
<accession>A0A239EVU5</accession>
<proteinExistence type="predicted"/>
<keyword evidence="2" id="KW-1185">Reference proteome</keyword>
<evidence type="ECO:0000313" key="2">
    <source>
        <dbReference type="Proteomes" id="UP000198480"/>
    </source>
</evidence>
<gene>
    <name evidence="1" type="ORF">SAMN06295967_110150</name>
</gene>
<organism evidence="1 2">
    <name type="scientific">Belliella buryatensis</name>
    <dbReference type="NCBI Taxonomy" id="1500549"/>
    <lineage>
        <taxon>Bacteria</taxon>
        <taxon>Pseudomonadati</taxon>
        <taxon>Bacteroidota</taxon>
        <taxon>Cytophagia</taxon>
        <taxon>Cytophagales</taxon>
        <taxon>Cyclobacteriaceae</taxon>
        <taxon>Belliella</taxon>
    </lineage>
</organism>
<name>A0A239EVU5_9BACT</name>
<dbReference type="AlphaFoldDB" id="A0A239EVU5"/>
<dbReference type="EMBL" id="FZOK01000010">
    <property type="protein sequence ID" value="SNS48739.1"/>
    <property type="molecule type" value="Genomic_DNA"/>
</dbReference>
<sequence>MDPDWIVSILTSPSAIKIEKPSNAFLLGFLI</sequence>
<protein>
    <submittedName>
        <fullName evidence="1">Uncharacterized protein</fullName>
    </submittedName>
</protein>